<evidence type="ECO:0000313" key="3">
    <source>
        <dbReference type="Proteomes" id="UP000799429"/>
    </source>
</evidence>
<protein>
    <submittedName>
        <fullName evidence="2">Uncharacterized protein</fullName>
    </submittedName>
</protein>
<feature type="compositionally biased region" description="Pro residues" evidence="1">
    <location>
        <begin position="98"/>
        <end position="110"/>
    </location>
</feature>
<sequence>MSSSTKGSSCAFPSWPMGNSLGSFRSTAPSAFISDADLFTDDLLADLDINSVPVLQEAPAMPRQPRQPVAMPLLPLYASEKSKKSRRKSSRKQRRPSKPMPPISESPETP</sequence>
<name>A0A9P4SGS7_9PEZI</name>
<dbReference type="Proteomes" id="UP000799429">
    <property type="component" value="Unassembled WGS sequence"/>
</dbReference>
<evidence type="ECO:0000256" key="1">
    <source>
        <dbReference type="SAM" id="MobiDB-lite"/>
    </source>
</evidence>
<evidence type="ECO:0000313" key="2">
    <source>
        <dbReference type="EMBL" id="KAF2842230.1"/>
    </source>
</evidence>
<proteinExistence type="predicted"/>
<feature type="region of interest" description="Disordered" evidence="1">
    <location>
        <begin position="58"/>
        <end position="110"/>
    </location>
</feature>
<dbReference type="AlphaFoldDB" id="A0A9P4SGS7"/>
<accession>A0A9P4SGS7</accession>
<organism evidence="2 3">
    <name type="scientific">Patellaria atrata CBS 101060</name>
    <dbReference type="NCBI Taxonomy" id="1346257"/>
    <lineage>
        <taxon>Eukaryota</taxon>
        <taxon>Fungi</taxon>
        <taxon>Dikarya</taxon>
        <taxon>Ascomycota</taxon>
        <taxon>Pezizomycotina</taxon>
        <taxon>Dothideomycetes</taxon>
        <taxon>Dothideomycetes incertae sedis</taxon>
        <taxon>Patellariales</taxon>
        <taxon>Patellariaceae</taxon>
        <taxon>Patellaria</taxon>
    </lineage>
</organism>
<comment type="caution">
    <text evidence="2">The sequence shown here is derived from an EMBL/GenBank/DDBJ whole genome shotgun (WGS) entry which is preliminary data.</text>
</comment>
<gene>
    <name evidence="2" type="ORF">M501DRAFT_998485</name>
</gene>
<feature type="non-terminal residue" evidence="2">
    <location>
        <position position="110"/>
    </location>
</feature>
<dbReference type="OrthoDB" id="5294241at2759"/>
<reference evidence="2" key="1">
    <citation type="journal article" date="2020" name="Stud. Mycol.">
        <title>101 Dothideomycetes genomes: a test case for predicting lifestyles and emergence of pathogens.</title>
        <authorList>
            <person name="Haridas S."/>
            <person name="Albert R."/>
            <person name="Binder M."/>
            <person name="Bloem J."/>
            <person name="Labutti K."/>
            <person name="Salamov A."/>
            <person name="Andreopoulos B."/>
            <person name="Baker S."/>
            <person name="Barry K."/>
            <person name="Bills G."/>
            <person name="Bluhm B."/>
            <person name="Cannon C."/>
            <person name="Castanera R."/>
            <person name="Culley D."/>
            <person name="Daum C."/>
            <person name="Ezra D."/>
            <person name="Gonzalez J."/>
            <person name="Henrissat B."/>
            <person name="Kuo A."/>
            <person name="Liang C."/>
            <person name="Lipzen A."/>
            <person name="Lutzoni F."/>
            <person name="Magnuson J."/>
            <person name="Mondo S."/>
            <person name="Nolan M."/>
            <person name="Ohm R."/>
            <person name="Pangilinan J."/>
            <person name="Park H.-J."/>
            <person name="Ramirez L."/>
            <person name="Alfaro M."/>
            <person name="Sun H."/>
            <person name="Tritt A."/>
            <person name="Yoshinaga Y."/>
            <person name="Zwiers L.-H."/>
            <person name="Turgeon B."/>
            <person name="Goodwin S."/>
            <person name="Spatafora J."/>
            <person name="Crous P."/>
            <person name="Grigoriev I."/>
        </authorList>
    </citation>
    <scope>NUCLEOTIDE SEQUENCE</scope>
    <source>
        <strain evidence="2">CBS 101060</strain>
    </source>
</reference>
<feature type="compositionally biased region" description="Basic residues" evidence="1">
    <location>
        <begin position="83"/>
        <end position="97"/>
    </location>
</feature>
<keyword evidence="3" id="KW-1185">Reference proteome</keyword>
<dbReference type="EMBL" id="MU006090">
    <property type="protein sequence ID" value="KAF2842230.1"/>
    <property type="molecule type" value="Genomic_DNA"/>
</dbReference>